<gene>
    <name evidence="2" type="ORF">FDA38_40380</name>
</gene>
<reference evidence="2 3" key="1">
    <citation type="submission" date="2019-04" db="EMBL/GenBank/DDBJ databases">
        <title>Kribbella sp. NEAU-THZ 27 nov., a novel actinomycete isolated from soil.</title>
        <authorList>
            <person name="Duan L."/>
        </authorList>
    </citation>
    <scope>NUCLEOTIDE SEQUENCE [LARGE SCALE GENOMIC DNA]</scope>
    <source>
        <strain evidence="3">NEAU-THZ27</strain>
    </source>
</reference>
<dbReference type="PRINTS" id="PR00081">
    <property type="entry name" value="GDHRDH"/>
</dbReference>
<sequence length="278" mass="29075">MTGRTVLVTGGTGGIGKATATGLAILGARVAITGRDRARAEAAAAEIRTRSGALVDVFVADLSSQSEVRRLAAAVLAELPRIDVLVNNVGGYWDTRHLTADGLERTFALNHLAPFLLTHLLLDRLEDSAPARVVTVSSSAQASGRIDFGDLQGEQSYSGAAAYSQSKLANLLFSYELARRVGSGHITANALHPGVVSTSFGAEDPSGVQRMVVPFLRPFMRSAAKGAMTSIHLASAPALSRVTGGFFTNGRPGRSSVRSYDEVAAGRLWGISEELVAG</sequence>
<name>A0A4U3LFP2_9ACTN</name>
<accession>A0A4U3LFP2</accession>
<dbReference type="InterPro" id="IPR002347">
    <property type="entry name" value="SDR_fam"/>
</dbReference>
<dbReference type="Gene3D" id="3.40.50.720">
    <property type="entry name" value="NAD(P)-binding Rossmann-like Domain"/>
    <property type="match status" value="1"/>
</dbReference>
<dbReference type="CDD" id="cd05327">
    <property type="entry name" value="retinol-DH_like_SDR_c_like"/>
    <property type="match status" value="1"/>
</dbReference>
<dbReference type="AlphaFoldDB" id="A0A4U3LFP2"/>
<organism evidence="2 3">
    <name type="scientific">Kribbella jiaozuonensis</name>
    <dbReference type="NCBI Taxonomy" id="2575441"/>
    <lineage>
        <taxon>Bacteria</taxon>
        <taxon>Bacillati</taxon>
        <taxon>Actinomycetota</taxon>
        <taxon>Actinomycetes</taxon>
        <taxon>Propionibacteriales</taxon>
        <taxon>Kribbellaceae</taxon>
        <taxon>Kribbella</taxon>
    </lineage>
</organism>
<keyword evidence="1" id="KW-0560">Oxidoreductase</keyword>
<comment type="caution">
    <text evidence="2">The sequence shown here is derived from an EMBL/GenBank/DDBJ whole genome shotgun (WGS) entry which is preliminary data.</text>
</comment>
<dbReference type="PANTHER" id="PTHR43157">
    <property type="entry name" value="PHOSPHATIDYLINOSITOL-GLYCAN BIOSYNTHESIS CLASS F PROTEIN-RELATED"/>
    <property type="match status" value="1"/>
</dbReference>
<keyword evidence="3" id="KW-1185">Reference proteome</keyword>
<proteinExistence type="predicted"/>
<dbReference type="EMBL" id="SZPZ01000007">
    <property type="protein sequence ID" value="TKK73739.1"/>
    <property type="molecule type" value="Genomic_DNA"/>
</dbReference>
<dbReference type="PANTHER" id="PTHR43157:SF31">
    <property type="entry name" value="PHOSPHATIDYLINOSITOL-GLYCAN BIOSYNTHESIS CLASS F PROTEIN"/>
    <property type="match status" value="1"/>
</dbReference>
<dbReference type="GO" id="GO:0016491">
    <property type="term" value="F:oxidoreductase activity"/>
    <property type="evidence" value="ECO:0007669"/>
    <property type="project" value="UniProtKB-KW"/>
</dbReference>
<dbReference type="SUPFAM" id="SSF51735">
    <property type="entry name" value="NAD(P)-binding Rossmann-fold domains"/>
    <property type="match status" value="1"/>
</dbReference>
<evidence type="ECO:0000256" key="1">
    <source>
        <dbReference type="ARBA" id="ARBA00023002"/>
    </source>
</evidence>
<dbReference type="OrthoDB" id="3237043at2"/>
<evidence type="ECO:0000313" key="3">
    <source>
        <dbReference type="Proteomes" id="UP000305836"/>
    </source>
</evidence>
<dbReference type="Pfam" id="PF00106">
    <property type="entry name" value="adh_short"/>
    <property type="match status" value="1"/>
</dbReference>
<dbReference type="Proteomes" id="UP000305836">
    <property type="component" value="Unassembled WGS sequence"/>
</dbReference>
<evidence type="ECO:0000313" key="2">
    <source>
        <dbReference type="EMBL" id="TKK73739.1"/>
    </source>
</evidence>
<dbReference type="InterPro" id="IPR036291">
    <property type="entry name" value="NAD(P)-bd_dom_sf"/>
</dbReference>
<protein>
    <submittedName>
        <fullName evidence="2">SDR family oxidoreductase</fullName>
    </submittedName>
</protein>